<evidence type="ECO:0000313" key="2">
    <source>
        <dbReference type="EMBL" id="CUV62989.1"/>
    </source>
</evidence>
<dbReference type="EMBL" id="LN899823">
    <property type="protein sequence ID" value="CUV22434.1"/>
    <property type="molecule type" value="Genomic_DNA"/>
</dbReference>
<name>A0A0S4UJM2_RALSL</name>
<dbReference type="EMBL" id="LN899822">
    <property type="protein sequence ID" value="CUV62989.1"/>
    <property type="molecule type" value="Genomic_DNA"/>
</dbReference>
<dbReference type="AlphaFoldDB" id="A0A0S4UJM2"/>
<sequence>MEPRTSVRRGHCRCLAAQIASPRRRDQARIETCGGSAGSIVVVLAGWLDCCRAWCRTSAVPDEPVTLSVTCALVVAELPPEALDCLFSIRFSACSSPFWDCRRAIWACTIWICWLSSCCCSLSCVAGNPWVDRSASDFCRFLSWRCSRSISVAEPLPPVAPVVAVVDAEEEVSCMAISLFGTPVIGGGAENLRCAAKNLSRGAVESRDVLSMPCVDCGRRARAGRFRSTSMDGGGAIARGAARAHRVVSRAVCHNVALVPAGWTRAAAESAARTALRACDVPPVSHRVHRPPPRRCCNWLHARCSSGD</sequence>
<reference evidence="1" key="1">
    <citation type="submission" date="2015-10" db="EMBL/GenBank/DDBJ databases">
        <authorList>
            <person name="Gilbert D.G."/>
        </authorList>
    </citation>
    <scope>NUCLEOTIDE SEQUENCE</scope>
    <source>
        <strain evidence="1">Phyl III-seqv23</strain>
    </source>
</reference>
<gene>
    <name evidence="2" type="ORF">RD1301_v1_3020001</name>
    <name evidence="1" type="ORF">RUN1744_v1_170055</name>
</gene>
<accession>A0A0S4UJM2</accession>
<proteinExistence type="predicted"/>
<organism evidence="1">
    <name type="scientific">Ralstonia solanacearum</name>
    <name type="common">Pseudomonas solanacearum</name>
    <dbReference type="NCBI Taxonomy" id="305"/>
    <lineage>
        <taxon>Bacteria</taxon>
        <taxon>Pseudomonadati</taxon>
        <taxon>Pseudomonadota</taxon>
        <taxon>Betaproteobacteria</taxon>
        <taxon>Burkholderiales</taxon>
        <taxon>Burkholderiaceae</taxon>
        <taxon>Ralstonia</taxon>
        <taxon>Ralstonia solanacearum species complex</taxon>
    </lineage>
</organism>
<protein>
    <submittedName>
        <fullName evidence="1">Uncharacterized protein</fullName>
    </submittedName>
</protein>
<evidence type="ECO:0000313" key="1">
    <source>
        <dbReference type="EMBL" id="CUV22434.1"/>
    </source>
</evidence>